<dbReference type="OrthoDB" id="9805159at2"/>
<sequence length="489" mass="56857">MEKNSLMMQYFEWYLPNDGQHWLKLQKDVDHLHEIGVNYVWLPPFCKATSINDVGYGIYDLWDIGEFDQLGSVRTKYGNKEELLQAIQTLHQKGIHALADLVLNHKAYADGKEKFRVIKVNPDNRQETISDPYEIEAWTHFYFPGRKGKYSDFEWHWYHFSGIDYDATNDEQGIYLILGDEKGWADDQSVDNSFGNYDYLMFADIDYSHPEVREHIKNWLEWMIKETGVRGLRFDALKHIDSQYIKGLCEEIRETQGEDFYLLGEYWNPDLSNNLDYLAAVDYQIDLFDVGLHMNFFQASQAGSQYDLSKIFKGSLVEDNPLVSVTFVNNHDTQIGQPLESRIESWFMQHAYALILLRQQGIPTLFYGDYYGIQNGEKSPAYQEIIDPLLHLRKYHVYGEQVDYFDHYNTIGWTCLGTPEHPYGIAVVMTNGDEGFKEMTMGELNAGAVFVDYLNNHSEKVELDDQGVGVFPVNKTSVSVWIDQKAIWN</sequence>
<keyword evidence="11" id="KW-1185">Reference proteome</keyword>
<dbReference type="PANTHER" id="PTHR43447">
    <property type="entry name" value="ALPHA-AMYLASE"/>
    <property type="match status" value="1"/>
</dbReference>
<dbReference type="EMBL" id="FNCK01000004">
    <property type="protein sequence ID" value="SDG27249.1"/>
    <property type="molecule type" value="Genomic_DNA"/>
</dbReference>
<feature type="binding site" evidence="8">
    <location>
        <position position="187"/>
    </location>
    <ligand>
        <name>Ca(2+)</name>
        <dbReference type="ChEBI" id="CHEBI:29108"/>
        <label>2</label>
    </ligand>
</feature>
<gene>
    <name evidence="10" type="ORF">SAMN05421791_104185</name>
</gene>
<dbReference type="Proteomes" id="UP000199708">
    <property type="component" value="Unassembled WGS sequence"/>
</dbReference>
<dbReference type="SUPFAM" id="SSF51011">
    <property type="entry name" value="Glycosyl hydrolase domain"/>
    <property type="match status" value="1"/>
</dbReference>
<evidence type="ECO:0000313" key="11">
    <source>
        <dbReference type="Proteomes" id="UP000199708"/>
    </source>
</evidence>
<evidence type="ECO:0000256" key="7">
    <source>
        <dbReference type="PIRSR" id="PIRSR001021-1"/>
    </source>
</evidence>
<name>A0A1G7SXU9_9LACT</name>
<dbReference type="NCBIfam" id="NF006969">
    <property type="entry name" value="PRK09441.1-2"/>
    <property type="match status" value="1"/>
</dbReference>
<feature type="binding site" evidence="8">
    <location>
        <position position="239"/>
    </location>
    <ligand>
        <name>Ca(2+)</name>
        <dbReference type="ChEBI" id="CHEBI:29108"/>
        <label>1</label>
    </ligand>
</feature>
<evidence type="ECO:0000256" key="6">
    <source>
        <dbReference type="ARBA" id="ARBA00023295"/>
    </source>
</evidence>
<feature type="active site" description="Nucleophile" evidence="7">
    <location>
        <position position="235"/>
    </location>
</feature>
<dbReference type="InterPro" id="IPR013780">
    <property type="entry name" value="Glyco_hydro_b"/>
</dbReference>
<dbReference type="PIRSF" id="PIRSF001021">
    <property type="entry name" value="Alph-amls_thrmst"/>
    <property type="match status" value="1"/>
</dbReference>
<dbReference type="Gene3D" id="2.60.40.1180">
    <property type="entry name" value="Golgi alpha-mannosidase II"/>
    <property type="match status" value="1"/>
</dbReference>
<dbReference type="InterPro" id="IPR013776">
    <property type="entry name" value="A-amylase_thermo"/>
</dbReference>
<evidence type="ECO:0000256" key="8">
    <source>
        <dbReference type="PIRSR" id="PIRSR001021-2"/>
    </source>
</evidence>
<feature type="active site" description="Proton donor" evidence="7">
    <location>
        <position position="265"/>
    </location>
</feature>
<evidence type="ECO:0000256" key="5">
    <source>
        <dbReference type="ARBA" id="ARBA00023277"/>
    </source>
</evidence>
<evidence type="ECO:0000256" key="1">
    <source>
        <dbReference type="ARBA" id="ARBA00001913"/>
    </source>
</evidence>
<dbReference type="GO" id="GO:0004553">
    <property type="term" value="F:hydrolase activity, hydrolyzing O-glycosyl compounds"/>
    <property type="evidence" value="ECO:0007669"/>
    <property type="project" value="InterPro"/>
</dbReference>
<comment type="cofactor">
    <cofactor evidence="1">
        <name>Ca(2+)</name>
        <dbReference type="ChEBI" id="CHEBI:29108"/>
    </cofactor>
</comment>
<dbReference type="GO" id="GO:0005975">
    <property type="term" value="P:carbohydrate metabolic process"/>
    <property type="evidence" value="ECO:0007669"/>
    <property type="project" value="InterPro"/>
</dbReference>
<dbReference type="SUPFAM" id="SSF51445">
    <property type="entry name" value="(Trans)glycosidases"/>
    <property type="match status" value="1"/>
</dbReference>
<keyword evidence="5" id="KW-0119">Carbohydrate metabolism</keyword>
<evidence type="ECO:0000256" key="4">
    <source>
        <dbReference type="ARBA" id="ARBA00022801"/>
    </source>
</evidence>
<dbReference type="GO" id="GO:0005509">
    <property type="term" value="F:calcium ion binding"/>
    <property type="evidence" value="ECO:0007669"/>
    <property type="project" value="InterPro"/>
</dbReference>
<dbReference type="Gene3D" id="2.40.30.140">
    <property type="match status" value="1"/>
</dbReference>
<dbReference type="Pfam" id="PF09154">
    <property type="entry name" value="Alpha-amy_C_pro"/>
    <property type="match status" value="1"/>
</dbReference>
<feature type="domain" description="Glycosyl hydrolase family 13 catalytic" evidence="9">
    <location>
        <begin position="5"/>
        <end position="414"/>
    </location>
</feature>
<dbReference type="NCBIfam" id="NF006968">
    <property type="entry name" value="PRK09441.1-1"/>
    <property type="match status" value="1"/>
</dbReference>
<dbReference type="InterPro" id="IPR006047">
    <property type="entry name" value="GH13_cat_dom"/>
</dbReference>
<dbReference type="AlphaFoldDB" id="A0A1G7SXU9"/>
<keyword evidence="8" id="KW-0106">Calcium</keyword>
<accession>A0A1G7SXU9</accession>
<dbReference type="SMART" id="SM00642">
    <property type="entry name" value="Aamy"/>
    <property type="match status" value="1"/>
</dbReference>
<dbReference type="CDD" id="cd11318">
    <property type="entry name" value="AmyAc_bac_fung_AmyA"/>
    <property type="match status" value="1"/>
</dbReference>
<feature type="binding site" evidence="8">
    <location>
        <position position="206"/>
    </location>
    <ligand>
        <name>Ca(2+)</name>
        <dbReference type="ChEBI" id="CHEBI:29108"/>
        <label>2</label>
    </ligand>
</feature>
<keyword evidence="6" id="KW-0326">Glycosidase</keyword>
<dbReference type="STRING" id="120956.SAMN05421791_104185"/>
<reference evidence="10 11" key="1">
    <citation type="submission" date="2016-10" db="EMBL/GenBank/DDBJ databases">
        <authorList>
            <person name="de Groot N.N."/>
        </authorList>
    </citation>
    <scope>NUCLEOTIDE SEQUENCE [LARGE SCALE GENOMIC DNA]</scope>
    <source>
        <strain evidence="10 11">ATCC BAA-466</strain>
    </source>
</reference>
<protein>
    <submittedName>
        <fullName evidence="10">Alpha-amylase</fullName>
    </submittedName>
</protein>
<dbReference type="InterPro" id="IPR015237">
    <property type="entry name" value="Alpha-amylase_C_pro"/>
</dbReference>
<evidence type="ECO:0000313" key="10">
    <source>
        <dbReference type="EMBL" id="SDG27249.1"/>
    </source>
</evidence>
<dbReference type="InterPro" id="IPR017853">
    <property type="entry name" value="GH"/>
</dbReference>
<keyword evidence="4" id="KW-0378">Hydrolase</keyword>
<dbReference type="RefSeq" id="WP_090289854.1">
    <property type="nucleotide sequence ID" value="NZ_FNCK01000004.1"/>
</dbReference>
<dbReference type="Gene3D" id="3.20.20.80">
    <property type="entry name" value="Glycosidases"/>
    <property type="match status" value="1"/>
</dbReference>
<comment type="similarity">
    <text evidence="2">Belongs to the glycosyl hydrolase 13 family.</text>
</comment>
<evidence type="ECO:0000259" key="9">
    <source>
        <dbReference type="SMART" id="SM00642"/>
    </source>
</evidence>
<feature type="binding site" evidence="8">
    <location>
        <position position="204"/>
    </location>
    <ligand>
        <name>Ca(2+)</name>
        <dbReference type="ChEBI" id="CHEBI:29108"/>
        <label>1</label>
    </ligand>
</feature>
<evidence type="ECO:0000256" key="2">
    <source>
        <dbReference type="ARBA" id="ARBA00008061"/>
    </source>
</evidence>
<feature type="binding site" evidence="8">
    <location>
        <position position="104"/>
    </location>
    <ligand>
        <name>Ca(2+)</name>
        <dbReference type="ChEBI" id="CHEBI:29108"/>
        <label>1</label>
    </ligand>
</feature>
<feature type="binding site" evidence="8">
    <location>
        <position position="198"/>
    </location>
    <ligand>
        <name>Ca(2+)</name>
        <dbReference type="ChEBI" id="CHEBI:29108"/>
        <label>1</label>
    </ligand>
</feature>
<organism evidence="10 11">
    <name type="scientific">Facklamia miroungae</name>
    <dbReference type="NCBI Taxonomy" id="120956"/>
    <lineage>
        <taxon>Bacteria</taxon>
        <taxon>Bacillati</taxon>
        <taxon>Bacillota</taxon>
        <taxon>Bacilli</taxon>
        <taxon>Lactobacillales</taxon>
        <taxon>Aerococcaceae</taxon>
        <taxon>Facklamia</taxon>
    </lineage>
</organism>
<dbReference type="Pfam" id="PF00128">
    <property type="entry name" value="Alpha-amylase"/>
    <property type="match status" value="1"/>
</dbReference>
<proteinExistence type="inferred from homology"/>
<evidence type="ECO:0000256" key="3">
    <source>
        <dbReference type="ARBA" id="ARBA00022723"/>
    </source>
</evidence>
<keyword evidence="3 8" id="KW-0479">Metal-binding</keyword>